<name>A0AAD4PFN9_PERFH</name>
<keyword evidence="3" id="KW-1185">Reference proteome</keyword>
<reference evidence="2 3" key="1">
    <citation type="journal article" date="2021" name="Nat. Commun.">
        <title>Incipient diploidization of the medicinal plant Perilla within 10,000 years.</title>
        <authorList>
            <person name="Zhang Y."/>
            <person name="Shen Q."/>
            <person name="Leng L."/>
            <person name="Zhang D."/>
            <person name="Chen S."/>
            <person name="Shi Y."/>
            <person name="Ning Z."/>
            <person name="Chen S."/>
        </authorList>
    </citation>
    <scope>NUCLEOTIDE SEQUENCE [LARGE SCALE GENOMIC DNA]</scope>
    <source>
        <strain evidence="3">cv. PC099</strain>
    </source>
</reference>
<protein>
    <submittedName>
        <fullName evidence="2">Uncharacterized protein</fullName>
    </submittedName>
</protein>
<organism evidence="2 3">
    <name type="scientific">Perilla frutescens var. hirtella</name>
    <name type="common">Perilla citriodora</name>
    <name type="synonym">Perilla setoyensis</name>
    <dbReference type="NCBI Taxonomy" id="608512"/>
    <lineage>
        <taxon>Eukaryota</taxon>
        <taxon>Viridiplantae</taxon>
        <taxon>Streptophyta</taxon>
        <taxon>Embryophyta</taxon>
        <taxon>Tracheophyta</taxon>
        <taxon>Spermatophyta</taxon>
        <taxon>Magnoliopsida</taxon>
        <taxon>eudicotyledons</taxon>
        <taxon>Gunneridae</taxon>
        <taxon>Pentapetalae</taxon>
        <taxon>asterids</taxon>
        <taxon>lamiids</taxon>
        <taxon>Lamiales</taxon>
        <taxon>Lamiaceae</taxon>
        <taxon>Nepetoideae</taxon>
        <taxon>Elsholtzieae</taxon>
        <taxon>Perilla</taxon>
    </lineage>
</organism>
<evidence type="ECO:0000313" key="2">
    <source>
        <dbReference type="EMBL" id="KAH6837521.1"/>
    </source>
</evidence>
<feature type="compositionally biased region" description="Low complexity" evidence="1">
    <location>
        <begin position="25"/>
        <end position="34"/>
    </location>
</feature>
<gene>
    <name evidence="2" type="ORF">C2S53_008494</name>
</gene>
<comment type="caution">
    <text evidence="2">The sequence shown here is derived from an EMBL/GenBank/DDBJ whole genome shotgun (WGS) entry which is preliminary data.</text>
</comment>
<feature type="compositionally biased region" description="Basic and acidic residues" evidence="1">
    <location>
        <begin position="49"/>
        <end position="60"/>
    </location>
</feature>
<dbReference type="Proteomes" id="UP001190926">
    <property type="component" value="Unassembled WGS sequence"/>
</dbReference>
<dbReference type="EMBL" id="SDAM02000017">
    <property type="protein sequence ID" value="KAH6837521.1"/>
    <property type="molecule type" value="Genomic_DNA"/>
</dbReference>
<evidence type="ECO:0000256" key="1">
    <source>
        <dbReference type="SAM" id="MobiDB-lite"/>
    </source>
</evidence>
<dbReference type="AlphaFoldDB" id="A0AAD4PFN9"/>
<accession>A0AAD4PFN9</accession>
<sequence length="75" mass="7908">MDYKEMVDSGSYYGVDGTAGGSGTRTGTDGATGTNMEMMSRSSRGVRGPMDRFVNDKGNDEDADGKMTPADAKEL</sequence>
<proteinExistence type="predicted"/>
<evidence type="ECO:0000313" key="3">
    <source>
        <dbReference type="Proteomes" id="UP001190926"/>
    </source>
</evidence>
<feature type="region of interest" description="Disordered" evidence="1">
    <location>
        <begin position="1"/>
        <end position="75"/>
    </location>
</feature>